<keyword evidence="6" id="KW-1185">Reference proteome</keyword>
<keyword evidence="2" id="KW-0503">Monooxygenase</keyword>
<comment type="caution">
    <text evidence="5">The sequence shown here is derived from an EMBL/GenBank/DDBJ whole genome shotgun (WGS) entry which is preliminary data.</text>
</comment>
<dbReference type="InterPro" id="IPR036661">
    <property type="entry name" value="Luciferase-like_sf"/>
</dbReference>
<dbReference type="InterPro" id="IPR011251">
    <property type="entry name" value="Luciferase-like_dom"/>
</dbReference>
<feature type="compositionally biased region" description="Low complexity" evidence="3">
    <location>
        <begin position="28"/>
        <end position="41"/>
    </location>
</feature>
<dbReference type="EMBL" id="JAERRI010000010">
    <property type="protein sequence ID" value="MBL1091621.1"/>
    <property type="molecule type" value="Genomic_DNA"/>
</dbReference>
<evidence type="ECO:0000256" key="2">
    <source>
        <dbReference type="ARBA" id="ARBA00023033"/>
    </source>
</evidence>
<evidence type="ECO:0000259" key="4">
    <source>
        <dbReference type="Pfam" id="PF00296"/>
    </source>
</evidence>
<dbReference type="InterPro" id="IPR050766">
    <property type="entry name" value="Bact_Lucif_Oxidored"/>
</dbReference>
<reference evidence="5 6" key="1">
    <citation type="submission" date="2021-01" db="EMBL/GenBank/DDBJ databases">
        <title>WGS of actinomycetes isolated from Thailand.</title>
        <authorList>
            <person name="Thawai C."/>
        </authorList>
    </citation>
    <scope>NUCLEOTIDE SEQUENCE [LARGE SCALE GENOMIC DNA]</scope>
    <source>
        <strain evidence="5 6">CH9-7</strain>
    </source>
</reference>
<dbReference type="Gene3D" id="3.20.20.30">
    <property type="entry name" value="Luciferase-like domain"/>
    <property type="match status" value="1"/>
</dbReference>
<dbReference type="Pfam" id="PF00296">
    <property type="entry name" value="Bac_luciferase"/>
    <property type="match status" value="1"/>
</dbReference>
<protein>
    <submittedName>
        <fullName evidence="5">LLM class flavin-dependent oxidoreductase</fullName>
    </submittedName>
</protein>
<dbReference type="RefSeq" id="WP_201806249.1">
    <property type="nucleotide sequence ID" value="NZ_JAERRI010000010.1"/>
</dbReference>
<evidence type="ECO:0000313" key="6">
    <source>
        <dbReference type="Proteomes" id="UP000629371"/>
    </source>
</evidence>
<gene>
    <name evidence="5" type="ORF">JK360_19850</name>
</gene>
<organism evidence="5 6">
    <name type="scientific">Streptomyces siderophoricus</name>
    <dbReference type="NCBI Taxonomy" id="2802281"/>
    <lineage>
        <taxon>Bacteria</taxon>
        <taxon>Bacillati</taxon>
        <taxon>Actinomycetota</taxon>
        <taxon>Actinomycetes</taxon>
        <taxon>Kitasatosporales</taxon>
        <taxon>Streptomycetaceae</taxon>
        <taxon>Streptomyces</taxon>
    </lineage>
</organism>
<dbReference type="Proteomes" id="UP000629371">
    <property type="component" value="Unassembled WGS sequence"/>
</dbReference>
<dbReference type="PANTHER" id="PTHR30137">
    <property type="entry name" value="LUCIFERASE-LIKE MONOOXYGENASE"/>
    <property type="match status" value="1"/>
</dbReference>
<dbReference type="InterPro" id="IPR024011">
    <property type="entry name" value="Biosynth_lucif-like_mOase_dom"/>
</dbReference>
<sequence>MSDLSERLAALTPEQRRVLGRQMRQRAARTGAPPADGAAGGAPARQSLYFFASADAVSAREYYRFVLDAAEQADAAGLHAVWLPERHFVDFGGHSPNPSVLAAAVAVRTERLRIRAGSVAAPLHHPARIAEDWAVVDNLSDGRAGISFASGWHPDDFVLARTDYAGRRADTVRIIEQVRAHWRGETLAHPTTAGGTAEVRTGPRPVQPELPVWLTSAGNGDTFEAAARAGCGVMTALLGQTLPVLRENIARYRAAWRQAGHAGEGDVVVMVHAYVSERPDLEDHLRPAMHGYLRAYRSQTTASGEDEAVLLESAYLNFLQGPSLLGSPGKAAEVLGLLRTAGADEVGFLVDFGLPTEDVLAALPALFGCLPAGRAR</sequence>
<evidence type="ECO:0000256" key="3">
    <source>
        <dbReference type="SAM" id="MobiDB-lite"/>
    </source>
</evidence>
<accession>A0ABS1MV15</accession>
<dbReference type="PANTHER" id="PTHR30137:SF8">
    <property type="entry name" value="BLR5498 PROTEIN"/>
    <property type="match status" value="1"/>
</dbReference>
<keyword evidence="1" id="KW-0560">Oxidoreductase</keyword>
<dbReference type="SUPFAM" id="SSF51679">
    <property type="entry name" value="Bacterial luciferase-like"/>
    <property type="match status" value="1"/>
</dbReference>
<dbReference type="NCBIfam" id="TIGR04020">
    <property type="entry name" value="seco_metab_LLM"/>
    <property type="match status" value="1"/>
</dbReference>
<name>A0ABS1MV15_9ACTN</name>
<feature type="domain" description="Luciferase-like" evidence="4">
    <location>
        <begin position="55"/>
        <end position="344"/>
    </location>
</feature>
<proteinExistence type="predicted"/>
<feature type="region of interest" description="Disordered" evidence="3">
    <location>
        <begin position="20"/>
        <end position="41"/>
    </location>
</feature>
<evidence type="ECO:0000256" key="1">
    <source>
        <dbReference type="ARBA" id="ARBA00023002"/>
    </source>
</evidence>
<evidence type="ECO:0000313" key="5">
    <source>
        <dbReference type="EMBL" id="MBL1091621.1"/>
    </source>
</evidence>